<dbReference type="OrthoDB" id="9799538at2"/>
<organism evidence="2 3">
    <name type="scientific">Muricoccus roseus</name>
    <dbReference type="NCBI Taxonomy" id="198092"/>
    <lineage>
        <taxon>Bacteria</taxon>
        <taxon>Pseudomonadati</taxon>
        <taxon>Pseudomonadota</taxon>
        <taxon>Alphaproteobacteria</taxon>
        <taxon>Acetobacterales</taxon>
        <taxon>Roseomonadaceae</taxon>
        <taxon>Muricoccus</taxon>
    </lineage>
</organism>
<keyword evidence="3" id="KW-1185">Reference proteome</keyword>
<dbReference type="GO" id="GO:0004364">
    <property type="term" value="F:glutathione transferase activity"/>
    <property type="evidence" value="ECO:0007669"/>
    <property type="project" value="TreeGrafter"/>
</dbReference>
<dbReference type="SUPFAM" id="SSF52833">
    <property type="entry name" value="Thioredoxin-like"/>
    <property type="match status" value="1"/>
</dbReference>
<proteinExistence type="predicted"/>
<dbReference type="GO" id="GO:0006749">
    <property type="term" value="P:glutathione metabolic process"/>
    <property type="evidence" value="ECO:0007669"/>
    <property type="project" value="TreeGrafter"/>
</dbReference>
<dbReference type="InterPro" id="IPR036282">
    <property type="entry name" value="Glutathione-S-Trfase_C_sf"/>
</dbReference>
<keyword evidence="2" id="KW-0808">Transferase</keyword>
<dbReference type="PANTHER" id="PTHR42673">
    <property type="entry name" value="MALEYLACETOACETATE ISOMERASE"/>
    <property type="match status" value="1"/>
</dbReference>
<dbReference type="Proteomes" id="UP000184387">
    <property type="component" value="Unassembled WGS sequence"/>
</dbReference>
<evidence type="ECO:0000313" key="3">
    <source>
        <dbReference type="Proteomes" id="UP000184387"/>
    </source>
</evidence>
<protein>
    <submittedName>
        <fullName evidence="2">Glutathione S-transferase</fullName>
    </submittedName>
</protein>
<dbReference type="PROSITE" id="PS50404">
    <property type="entry name" value="GST_NTER"/>
    <property type="match status" value="1"/>
</dbReference>
<dbReference type="SUPFAM" id="SSF47616">
    <property type="entry name" value="GST C-terminal domain-like"/>
    <property type="match status" value="1"/>
</dbReference>
<evidence type="ECO:0000313" key="2">
    <source>
        <dbReference type="EMBL" id="SHI82955.1"/>
    </source>
</evidence>
<accession>A0A1M6EBV0</accession>
<gene>
    <name evidence="2" type="ORF">SAMN02745194_01189</name>
</gene>
<dbReference type="GO" id="GO:0016034">
    <property type="term" value="F:maleylacetoacetate isomerase activity"/>
    <property type="evidence" value="ECO:0007669"/>
    <property type="project" value="TreeGrafter"/>
</dbReference>
<dbReference type="GO" id="GO:0006559">
    <property type="term" value="P:L-phenylalanine catabolic process"/>
    <property type="evidence" value="ECO:0007669"/>
    <property type="project" value="TreeGrafter"/>
</dbReference>
<feature type="domain" description="GST N-terminal" evidence="1">
    <location>
        <begin position="4"/>
        <end position="84"/>
    </location>
</feature>
<dbReference type="InterPro" id="IPR004045">
    <property type="entry name" value="Glutathione_S-Trfase_N"/>
</dbReference>
<reference evidence="2 3" key="1">
    <citation type="submission" date="2016-11" db="EMBL/GenBank/DDBJ databases">
        <authorList>
            <person name="Jaros S."/>
            <person name="Januszkiewicz K."/>
            <person name="Wedrychowicz H."/>
        </authorList>
    </citation>
    <scope>NUCLEOTIDE SEQUENCE [LARGE SCALE GENOMIC DNA]</scope>
    <source>
        <strain evidence="2 3">DSM 14916</strain>
    </source>
</reference>
<dbReference type="PANTHER" id="PTHR42673:SF4">
    <property type="entry name" value="MALEYLACETOACETATE ISOMERASE"/>
    <property type="match status" value="1"/>
</dbReference>
<evidence type="ECO:0000259" key="1">
    <source>
        <dbReference type="PROSITE" id="PS50404"/>
    </source>
</evidence>
<dbReference type="InterPro" id="IPR036249">
    <property type="entry name" value="Thioredoxin-like_sf"/>
</dbReference>
<dbReference type="RefSeq" id="WP_073132557.1">
    <property type="nucleotide sequence ID" value="NZ_FQZF01000005.1"/>
</dbReference>
<dbReference type="Gene3D" id="1.20.1050.10">
    <property type="match status" value="1"/>
</dbReference>
<dbReference type="Gene3D" id="3.40.30.10">
    <property type="entry name" value="Glutaredoxin"/>
    <property type="match status" value="1"/>
</dbReference>
<dbReference type="STRING" id="198092.SAMN02745194_01189"/>
<dbReference type="AlphaFoldDB" id="A0A1M6EBV0"/>
<sequence length="221" mass="24937">MEQARLLISSRNYSSWSLRGFLLARLAGIDFTVETVDLDDPAARAELLLQASSIRIPCLLHDGLRVWDTIAIAEYLNEIRPEAGMLPAEKTARARCRSISGEMHSGFQALRASLPMNLRARRPGFRIWSGPRADIDRVLQIWQDSLGHWGGPWLFGERPSIADAMYAPVVSRFLTYDVKLERACTAYARTIMEWAPMAEWAAAAQEEPEPPIHELEVEAEF</sequence>
<dbReference type="Pfam" id="PF13410">
    <property type="entry name" value="GST_C_2"/>
    <property type="match status" value="1"/>
</dbReference>
<dbReference type="EMBL" id="FQZF01000005">
    <property type="protein sequence ID" value="SHI82955.1"/>
    <property type="molecule type" value="Genomic_DNA"/>
</dbReference>
<name>A0A1M6EBV0_9PROT</name>
<dbReference type="Pfam" id="PF13409">
    <property type="entry name" value="GST_N_2"/>
    <property type="match status" value="1"/>
</dbReference>
<dbReference type="CDD" id="cd03194">
    <property type="entry name" value="GST_C_3"/>
    <property type="match status" value="1"/>
</dbReference>